<dbReference type="AlphaFoldDB" id="R0LNY0"/>
<feature type="region of interest" description="Disordered" evidence="1">
    <location>
        <begin position="448"/>
        <end position="491"/>
    </location>
</feature>
<protein>
    <submittedName>
        <fullName evidence="2">Uncharacterized protein</fullName>
    </submittedName>
</protein>
<proteinExistence type="predicted"/>
<organism evidence="2 3">
    <name type="scientific">Anas platyrhynchos</name>
    <name type="common">Mallard</name>
    <name type="synonym">Anas boschas</name>
    <dbReference type="NCBI Taxonomy" id="8839"/>
    <lineage>
        <taxon>Eukaryota</taxon>
        <taxon>Metazoa</taxon>
        <taxon>Chordata</taxon>
        <taxon>Craniata</taxon>
        <taxon>Vertebrata</taxon>
        <taxon>Euteleostomi</taxon>
        <taxon>Archelosauria</taxon>
        <taxon>Archosauria</taxon>
        <taxon>Dinosauria</taxon>
        <taxon>Saurischia</taxon>
        <taxon>Theropoda</taxon>
        <taxon>Coelurosauria</taxon>
        <taxon>Aves</taxon>
        <taxon>Neognathae</taxon>
        <taxon>Galloanserae</taxon>
        <taxon>Anseriformes</taxon>
        <taxon>Anatidae</taxon>
        <taxon>Anatinae</taxon>
        <taxon>Anas</taxon>
    </lineage>
</organism>
<dbReference type="EMBL" id="KB742527">
    <property type="protein sequence ID" value="EOB07409.1"/>
    <property type="molecule type" value="Genomic_DNA"/>
</dbReference>
<feature type="region of interest" description="Disordered" evidence="1">
    <location>
        <begin position="159"/>
        <end position="241"/>
    </location>
</feature>
<name>R0LNY0_ANAPL</name>
<feature type="region of interest" description="Disordered" evidence="1">
    <location>
        <begin position="362"/>
        <end position="409"/>
    </location>
</feature>
<evidence type="ECO:0000256" key="1">
    <source>
        <dbReference type="SAM" id="MobiDB-lite"/>
    </source>
</evidence>
<feature type="region of interest" description="Disordered" evidence="1">
    <location>
        <begin position="36"/>
        <end position="63"/>
    </location>
</feature>
<feature type="compositionally biased region" description="Low complexity" evidence="1">
    <location>
        <begin position="46"/>
        <end position="63"/>
    </location>
</feature>
<accession>R0LNY0</accession>
<evidence type="ECO:0000313" key="3">
    <source>
        <dbReference type="Proteomes" id="UP000296049"/>
    </source>
</evidence>
<gene>
    <name evidence="2" type="ORF">Anapl_03582</name>
</gene>
<feature type="compositionally biased region" description="Low complexity" evidence="1">
    <location>
        <begin position="380"/>
        <end position="401"/>
    </location>
</feature>
<dbReference type="Proteomes" id="UP000296049">
    <property type="component" value="Unassembled WGS sequence"/>
</dbReference>
<keyword evidence="3" id="KW-1185">Reference proteome</keyword>
<feature type="compositionally biased region" description="Polar residues" evidence="1">
    <location>
        <begin position="219"/>
        <end position="229"/>
    </location>
</feature>
<reference evidence="3" key="1">
    <citation type="journal article" date="2013" name="Nat. Genet.">
        <title>The duck genome and transcriptome provide insight into an avian influenza virus reservoir species.</title>
        <authorList>
            <person name="Huang Y."/>
            <person name="Li Y."/>
            <person name="Burt D.W."/>
            <person name="Chen H."/>
            <person name="Zhang Y."/>
            <person name="Qian W."/>
            <person name="Kim H."/>
            <person name="Gan S."/>
            <person name="Zhao Y."/>
            <person name="Li J."/>
            <person name="Yi K."/>
            <person name="Feng H."/>
            <person name="Zhu P."/>
            <person name="Li B."/>
            <person name="Liu Q."/>
            <person name="Fairley S."/>
            <person name="Magor K.E."/>
            <person name="Du Z."/>
            <person name="Hu X."/>
            <person name="Goodman L."/>
            <person name="Tafer H."/>
            <person name="Vignal A."/>
            <person name="Lee T."/>
            <person name="Kim K.W."/>
            <person name="Sheng Z."/>
            <person name="An Y."/>
            <person name="Searle S."/>
            <person name="Herrero J."/>
            <person name="Groenen M.A."/>
            <person name="Crooijmans R.P."/>
            <person name="Faraut T."/>
            <person name="Cai Q."/>
            <person name="Webster R.G."/>
            <person name="Aldridge J.R."/>
            <person name="Warren W.C."/>
            <person name="Bartschat S."/>
            <person name="Kehr S."/>
            <person name="Marz M."/>
            <person name="Stadler P.F."/>
            <person name="Smith J."/>
            <person name="Kraus R.H."/>
            <person name="Zhao Y."/>
            <person name="Ren L."/>
            <person name="Fei J."/>
            <person name="Morisson M."/>
            <person name="Kaiser P."/>
            <person name="Griffin D.K."/>
            <person name="Rao M."/>
            <person name="Pitel F."/>
            <person name="Wang J."/>
            <person name="Li N."/>
        </authorList>
    </citation>
    <scope>NUCLEOTIDE SEQUENCE [LARGE SCALE GENOMIC DNA]</scope>
</reference>
<sequence>MDYHVCSIRLLIYSYISLDKGWIQKSGNQMAVTVPETPTATSSTEALPQPSSPPAQSLPQAAAPKTHELHALLLPGAEGTEQQPGDLVQDRTHRTQNQVKYNNTNAVFKRMADGITTTLLAETQEEREVKRQQGAATSRVQKGDDVTLALAKESRALQVSQPLAEKRSTHEQPQIQGFPLVGPRTVPQHPHTPGSALRTPGKPNATQKCPEDSRDPSATRGSRCSSGNRCTEGPPAAAPVPATRLLGIHGCVARMSKALTPKPGNGEAEARAVACLLARRAHSCKRQPARCRPRTLQISALHHQIAAAQQVERGAKGEAISMDCVSHFSSKHPLLPGNYVQTLLLLPVLLGGFSPISVSPFPKQQAGRSAPIPSPTGLHPAPQEEQGQQQAEPTGAAAATAHNLPDDCQPPVISRFIQARRLRCMGTPGLTTRKTKRAVLLRGYPHAAGATGETPAREVEMRGLPGTEPRPGPAAARAPSSSSRFHQAPDEHDSINIAWKTTHMANESQWDIECLRDFKSSPGPAAPPSQQKDPKRFRRSALRSRTVL</sequence>
<feature type="compositionally biased region" description="Low complexity" evidence="1">
    <location>
        <begin position="473"/>
        <end position="484"/>
    </location>
</feature>
<feature type="region of interest" description="Disordered" evidence="1">
    <location>
        <begin position="517"/>
        <end position="548"/>
    </location>
</feature>
<evidence type="ECO:0000313" key="2">
    <source>
        <dbReference type="EMBL" id="EOB07409.1"/>
    </source>
</evidence>
<feature type="compositionally biased region" description="Polar residues" evidence="1">
    <location>
        <begin position="36"/>
        <end position="45"/>
    </location>
</feature>